<proteinExistence type="predicted"/>
<protein>
    <submittedName>
        <fullName evidence="2">Uncharacterized protein</fullName>
    </submittedName>
</protein>
<evidence type="ECO:0000313" key="3">
    <source>
        <dbReference type="Proteomes" id="UP000217343"/>
    </source>
</evidence>
<feature type="compositionally biased region" description="Basic and acidic residues" evidence="1">
    <location>
        <begin position="281"/>
        <end position="294"/>
    </location>
</feature>
<feature type="region of interest" description="Disordered" evidence="1">
    <location>
        <begin position="128"/>
        <end position="147"/>
    </location>
</feature>
<reference evidence="2 3" key="1">
    <citation type="submission" date="2017-06" db="EMBL/GenBank/DDBJ databases">
        <title>Sequencing and comparative analysis of myxobacterial genomes.</title>
        <authorList>
            <person name="Rupp O."/>
            <person name="Goesmann A."/>
            <person name="Sogaard-Andersen L."/>
        </authorList>
    </citation>
    <scope>NUCLEOTIDE SEQUENCE [LARGE SCALE GENOMIC DNA]</scope>
    <source>
        <strain evidence="2 3">DSM 14697</strain>
    </source>
</reference>
<organism evidence="2 3">
    <name type="scientific">Corallococcus macrosporus DSM 14697</name>
    <dbReference type="NCBI Taxonomy" id="1189310"/>
    <lineage>
        <taxon>Bacteria</taxon>
        <taxon>Pseudomonadati</taxon>
        <taxon>Myxococcota</taxon>
        <taxon>Myxococcia</taxon>
        <taxon>Myxococcales</taxon>
        <taxon>Cystobacterineae</taxon>
        <taxon>Myxococcaceae</taxon>
        <taxon>Corallococcus</taxon>
    </lineage>
</organism>
<evidence type="ECO:0000256" key="1">
    <source>
        <dbReference type="SAM" id="MobiDB-lite"/>
    </source>
</evidence>
<sequence>MLPTGRHSGGLGHTAHGNGAPGTAWLPRRACAGVVELCRWTLAHRGDWSLLGGSCPRSYLPPKHHPSRGPSLRARCLARPSPVLRPPRTPAALPTLSPSAYTRGPAATTAAQTGLSCSPPDLEHVPRPIPRGAPLLPIRTRPQRTWPSPRHARLGAPIVYLSRRQASLDVAARALAPSRMEAFDAPLWPAASRRSAGACYRALRCLPGRDFHPPVWWSMDVLLLLVLQDAPWRRSLSPSWRYRMSDDALPALVTQRRAPRTARPGQPPRCAAGKARARRIAPGERRRQDRDGER</sequence>
<accession>A0A250K029</accession>
<feature type="region of interest" description="Disordered" evidence="1">
    <location>
        <begin position="81"/>
        <end position="123"/>
    </location>
</feature>
<dbReference type="KEGG" id="mmas:MYMAC_004735"/>
<dbReference type="Proteomes" id="UP000217343">
    <property type="component" value="Chromosome"/>
</dbReference>
<feature type="region of interest" description="Disordered" evidence="1">
    <location>
        <begin position="255"/>
        <end position="294"/>
    </location>
</feature>
<feature type="region of interest" description="Disordered" evidence="1">
    <location>
        <begin position="1"/>
        <end position="22"/>
    </location>
</feature>
<dbReference type="EMBL" id="CP022203">
    <property type="protein sequence ID" value="ATB49097.1"/>
    <property type="molecule type" value="Genomic_DNA"/>
</dbReference>
<dbReference type="AlphaFoldDB" id="A0A250K029"/>
<gene>
    <name evidence="2" type="ORF">MYMAC_004735</name>
</gene>
<name>A0A250K029_9BACT</name>
<keyword evidence="3" id="KW-1185">Reference proteome</keyword>
<evidence type="ECO:0000313" key="2">
    <source>
        <dbReference type="EMBL" id="ATB49097.1"/>
    </source>
</evidence>